<protein>
    <submittedName>
        <fullName evidence="2">Uncharacterized protein</fullName>
    </submittedName>
</protein>
<organism evidence="2 3">
    <name type="scientific">Rufibacter latericius</name>
    <dbReference type="NCBI Taxonomy" id="2487040"/>
    <lineage>
        <taxon>Bacteria</taxon>
        <taxon>Pseudomonadati</taxon>
        <taxon>Bacteroidota</taxon>
        <taxon>Cytophagia</taxon>
        <taxon>Cytophagales</taxon>
        <taxon>Hymenobacteraceae</taxon>
        <taxon>Rufibacter</taxon>
    </lineage>
</organism>
<dbReference type="RefSeq" id="WP_123127087.1">
    <property type="nucleotide sequence ID" value="NZ_RJJD01000006.1"/>
</dbReference>
<reference evidence="2 3" key="1">
    <citation type="submission" date="2018-11" db="EMBL/GenBank/DDBJ databases">
        <title>Rufibacter latericius sp. nov., isolated from water in Baiyang Lake.</title>
        <authorList>
            <person name="Yang Y."/>
        </authorList>
    </citation>
    <scope>NUCLEOTIDE SEQUENCE [LARGE SCALE GENOMIC DNA]</scope>
    <source>
        <strain evidence="2 3">R-22-1c-1</strain>
    </source>
</reference>
<name>A0A3M9MM40_9BACT</name>
<keyword evidence="3" id="KW-1185">Reference proteome</keyword>
<dbReference type="EMBL" id="RJJD01000006">
    <property type="protein sequence ID" value="RNI26604.1"/>
    <property type="molecule type" value="Genomic_DNA"/>
</dbReference>
<feature type="region of interest" description="Disordered" evidence="1">
    <location>
        <begin position="70"/>
        <end position="91"/>
    </location>
</feature>
<dbReference type="Proteomes" id="UP000272117">
    <property type="component" value="Unassembled WGS sequence"/>
</dbReference>
<sequence length="91" mass="10691">MEEHYDDGYGQAEAEAQYADYLDQLCKDGLYYLFAFEVMIDLLNTNEFKKSVKTAEQFLFEKKQAHIEKLYPPKEKPAQNQAENLDDDLPF</sequence>
<evidence type="ECO:0000256" key="1">
    <source>
        <dbReference type="SAM" id="MobiDB-lite"/>
    </source>
</evidence>
<gene>
    <name evidence="2" type="ORF">EFB08_11335</name>
</gene>
<evidence type="ECO:0000313" key="2">
    <source>
        <dbReference type="EMBL" id="RNI26604.1"/>
    </source>
</evidence>
<evidence type="ECO:0000313" key="3">
    <source>
        <dbReference type="Proteomes" id="UP000272117"/>
    </source>
</evidence>
<proteinExistence type="predicted"/>
<comment type="caution">
    <text evidence="2">The sequence shown here is derived from an EMBL/GenBank/DDBJ whole genome shotgun (WGS) entry which is preliminary data.</text>
</comment>
<accession>A0A3M9MM40</accession>
<dbReference type="AlphaFoldDB" id="A0A3M9MM40"/>